<dbReference type="RefSeq" id="XP_022631897.1">
    <property type="nucleotide sequence ID" value="XM_022776176.1"/>
</dbReference>
<evidence type="ECO:0000313" key="4">
    <source>
        <dbReference type="RefSeq" id="XP_022631897.1"/>
    </source>
</evidence>
<dbReference type="Pfam" id="PF26133">
    <property type="entry name" value="DUF8039"/>
    <property type="match status" value="1"/>
</dbReference>
<evidence type="ECO:0000313" key="3">
    <source>
        <dbReference type="Proteomes" id="UP000087766"/>
    </source>
</evidence>
<dbReference type="GeneID" id="106778383"/>
<dbReference type="PANTHER" id="PTHR33018">
    <property type="entry name" value="OS10G0338966 PROTEIN-RELATED"/>
    <property type="match status" value="1"/>
</dbReference>
<feature type="domain" description="DUF8039" evidence="2">
    <location>
        <begin position="99"/>
        <end position="183"/>
    </location>
</feature>
<keyword evidence="1" id="KW-0175">Coiled coil</keyword>
<name>A0A3Q0ENU4_VIGRR</name>
<dbReference type="AlphaFoldDB" id="A0A3Q0ENU4"/>
<dbReference type="InterPro" id="IPR058352">
    <property type="entry name" value="DUF8039"/>
</dbReference>
<evidence type="ECO:0000256" key="1">
    <source>
        <dbReference type="SAM" id="Coils"/>
    </source>
</evidence>
<sequence>MSNDHSDILSQALCLPEYSGRVRGMGFGVGHRDYFPSKKRHTHHEHDKLTAQMKDMSEKIARMEKEMISLRKIGTPNTNEEANINSGQGSCTLSSISFPEGVSSCKLFTLSPSICLVAHGKLHNFKTDTLHGRPLPKGHVKVSIDIALKPNVSLPIPIDDDDMMTIGQAIGTFVAWPMNLIQITDEDSTQPKKKKMNNPNECVAPKKKCQAKMTIQHTPHKLFHPNLSQWCNYLSSYMELKPSQTLRPIQMDKNIFGIDNYEEIVSAEIIGEVINYAWLGASTISIYIRYNIVLFMINFIIRLTPYDIANTFLSFSFTRYLYQNFVKPNDKAFFFLSPQITTHELSMKDRMQKIVTLFLDNEVIDKFVLAPINTG</sequence>
<accession>A0A3Q0ENU4</accession>
<proteinExistence type="predicted"/>
<dbReference type="OrthoDB" id="1426731at2759"/>
<keyword evidence="3" id="KW-1185">Reference proteome</keyword>
<protein>
    <submittedName>
        <fullName evidence="4">Uncharacterized protein LOC106778383 isoform X1</fullName>
    </submittedName>
</protein>
<dbReference type="KEGG" id="vra:106778383"/>
<reference evidence="4" key="1">
    <citation type="submission" date="2025-08" db="UniProtKB">
        <authorList>
            <consortium name="RefSeq"/>
        </authorList>
    </citation>
    <scope>IDENTIFICATION</scope>
    <source>
        <tissue evidence="4">Leaf</tissue>
    </source>
</reference>
<evidence type="ECO:0000259" key="2">
    <source>
        <dbReference type="Pfam" id="PF26133"/>
    </source>
</evidence>
<dbReference type="PANTHER" id="PTHR33018:SF31">
    <property type="entry name" value="TRANSPOSASE, PTTA_EN_SPM, PLANT"/>
    <property type="match status" value="1"/>
</dbReference>
<organism evidence="3 4">
    <name type="scientific">Vigna radiata var. radiata</name>
    <name type="common">Mung bean</name>
    <name type="synonym">Phaseolus aureus</name>
    <dbReference type="NCBI Taxonomy" id="3916"/>
    <lineage>
        <taxon>Eukaryota</taxon>
        <taxon>Viridiplantae</taxon>
        <taxon>Streptophyta</taxon>
        <taxon>Embryophyta</taxon>
        <taxon>Tracheophyta</taxon>
        <taxon>Spermatophyta</taxon>
        <taxon>Magnoliopsida</taxon>
        <taxon>eudicotyledons</taxon>
        <taxon>Gunneridae</taxon>
        <taxon>Pentapetalae</taxon>
        <taxon>rosids</taxon>
        <taxon>fabids</taxon>
        <taxon>Fabales</taxon>
        <taxon>Fabaceae</taxon>
        <taxon>Papilionoideae</taxon>
        <taxon>50 kb inversion clade</taxon>
        <taxon>NPAAA clade</taxon>
        <taxon>indigoferoid/millettioid clade</taxon>
        <taxon>Phaseoleae</taxon>
        <taxon>Vigna</taxon>
    </lineage>
</organism>
<feature type="coiled-coil region" evidence="1">
    <location>
        <begin position="46"/>
        <end position="73"/>
    </location>
</feature>
<dbReference type="Proteomes" id="UP000087766">
    <property type="component" value="Unplaced"/>
</dbReference>
<gene>
    <name evidence="4" type="primary">LOC106778383</name>
</gene>